<dbReference type="STRING" id="665118.SAMN02983003_0628"/>
<dbReference type="RefSeq" id="WP_143145641.1">
    <property type="nucleotide sequence ID" value="NZ_FPKU01000001.1"/>
</dbReference>
<dbReference type="EMBL" id="FPKU01000001">
    <property type="protein sequence ID" value="SFZ81675.1"/>
    <property type="molecule type" value="Genomic_DNA"/>
</dbReference>
<protein>
    <submittedName>
        <fullName evidence="2">Uncharacterized protein</fullName>
    </submittedName>
</protein>
<organism evidence="2 3">
    <name type="scientific">Devosia enhydra</name>
    <dbReference type="NCBI Taxonomy" id="665118"/>
    <lineage>
        <taxon>Bacteria</taxon>
        <taxon>Pseudomonadati</taxon>
        <taxon>Pseudomonadota</taxon>
        <taxon>Alphaproteobacteria</taxon>
        <taxon>Hyphomicrobiales</taxon>
        <taxon>Devosiaceae</taxon>
        <taxon>Devosia</taxon>
    </lineage>
</organism>
<sequence>MGNKKKNTTQAASNSDSAELQAGVSPAAPAPAPLIAMALSDPDALANVKRRVDQAKAKKGRSSLRIPLGSAQGATSGIAIPV</sequence>
<keyword evidence="3" id="KW-1185">Reference proteome</keyword>
<gene>
    <name evidence="2" type="ORF">SAMN02983003_0628</name>
</gene>
<feature type="region of interest" description="Disordered" evidence="1">
    <location>
        <begin position="51"/>
        <end position="82"/>
    </location>
</feature>
<feature type="compositionally biased region" description="Polar residues" evidence="1">
    <location>
        <begin position="8"/>
        <end position="18"/>
    </location>
</feature>
<dbReference type="AlphaFoldDB" id="A0A1K2HTT7"/>
<evidence type="ECO:0000313" key="2">
    <source>
        <dbReference type="EMBL" id="SFZ81675.1"/>
    </source>
</evidence>
<name>A0A1K2HTT7_9HYPH</name>
<accession>A0A1K2HTT7</accession>
<proteinExistence type="predicted"/>
<reference evidence="2 3" key="1">
    <citation type="submission" date="2016-11" db="EMBL/GenBank/DDBJ databases">
        <authorList>
            <person name="Jaros S."/>
            <person name="Januszkiewicz K."/>
            <person name="Wedrychowicz H."/>
        </authorList>
    </citation>
    <scope>NUCLEOTIDE SEQUENCE [LARGE SCALE GENOMIC DNA]</scope>
    <source>
        <strain evidence="2 3">ATCC 23634</strain>
    </source>
</reference>
<feature type="region of interest" description="Disordered" evidence="1">
    <location>
        <begin position="1"/>
        <end position="27"/>
    </location>
</feature>
<evidence type="ECO:0000313" key="3">
    <source>
        <dbReference type="Proteomes" id="UP000183447"/>
    </source>
</evidence>
<evidence type="ECO:0000256" key="1">
    <source>
        <dbReference type="SAM" id="MobiDB-lite"/>
    </source>
</evidence>
<dbReference type="Proteomes" id="UP000183447">
    <property type="component" value="Unassembled WGS sequence"/>
</dbReference>